<sequence length="1515" mass="162344">MAIFSSSKKSKKDTANITGTSPHLNQSQSSNGFSRSASGSLVASVDRPPAQQLQPSPPLSHSQPQATSLGQSIYQPATENSSTPSSRSVGLGEGANAAATDLASAAPESLPAPSVNVNARIGGPGSTVGNNNSSTSNIAQGTTSLQNHSSSLTSQSQPAGSASHTVLYPWAQRRLHLAPAALFPPIDPNNPTTAAAAPAIAGPVSPPPFPRYGHSVNPVAAASTGELYIFGGLVQNAVKNDLYVLNCAGVGANTPSNLPSASSASSSSISIGLVETRGEVPGPRVGHASVGVGNVLIVWGGDTKSRPEDLQDDGLYLLNLSTKEWTRVKTIGPAPEGRYGHAASMVGSKFYIFGGQKDDGGFMNDLVWFDLQKLKAGSPKWTYIDYASGAVVPPRRTGHTTVTHGDCIYVFGGTDGQYHYNDTWCFDTNTGIWVELSCIGYIPVPREGHASTLVDDVMYVFGGRGVDGKDLEDLAAFEITNQRWFMFQNMGPAPTGRSGHAMATWQNKVFVLGGESYTAQRPDDPGFIHVLDTSKIKYPSDAARQSSVPRKMPSPTMGTPSSPTGNSPRSKREEDRRAASPNGSQRGGRLSPNGGASLSSFGQVFAPQTNGASASPPTLSHGSRRAALEHSNSPPERPARPETLPSPTMDALEFASEERASSPSGNQGPRGPAPSTFLSSPSQPGSSSQGLSTPAVYANQFCDRAVSGSPSVEAEQHASPEAAKAPTPLVSAIKMNGVMAQNSNGDFYGDDAQSYSKLRLKDEEIAGLKARVRWLTESLSLASQKGYKVTDGAREGREESSPTASPSNPAISAMILQVKQDVAETKRLLAEQAGTVEERVCQANAGRMVALQEAAYYRAKAAALERGIPTDLAALERDRARALEDKLAQALAARSNLELRVTQLESDVDRHVNLRTVLEEQWAMATNRADAAEGSYARALNDYAELQRRAQGHESTIQEYAQKIVTLTAASSQLEAKNLSLGRDLVSSRSEVNQHAAAVEQAHAALLAASSRNDELYALWEKATADATEYRSRGAKLQTELDAKLAGFAALSERANNLEKTLASTREAHSKAQILIANGLAGLTASRHEQQSQSVGSDSTEHGERVRALERERDDILRLHQEVLSKHAASTSELNAVLQREALARSQLAELQSELASSRQQHALAVDEAARHRSALLGAEAKLSAVTQIKEAAEVKSVLMRSVLSDHGLSPVADADLATRFPPLSGTESPELLQRRVEGLEARLEQRAGEYREVEASIALERETNASKVEALQRSLQDLQSRNPDESAADRERATKAESDLATLQERHRQLEGTHLKAVSYVKGTEKMLRRMKEELTRYKERCEELEAKDKAPRAEHVAELESLRSALLQAQSTSSESEREVSSLRDEHARTLQASRMQSEQQLHQLTGEVTRLDKELSKAQNDLEETLAVNASLNKELKSALKSTGSSIRGSPGADEMGRLEAELTQAQNKAEWLKRENAQLETRCRTAESKISILLDHLEGTPAEDSESPGPK</sequence>
<dbReference type="InterPro" id="IPR006652">
    <property type="entry name" value="Kelch_1"/>
</dbReference>
<dbReference type="GO" id="GO:0051285">
    <property type="term" value="C:cell cortex of cell tip"/>
    <property type="evidence" value="ECO:0007669"/>
    <property type="project" value="TreeGrafter"/>
</dbReference>
<evidence type="ECO:0000256" key="5">
    <source>
        <dbReference type="ARBA" id="ARBA00023054"/>
    </source>
</evidence>
<feature type="compositionally biased region" description="Polar residues" evidence="7">
    <location>
        <begin position="15"/>
        <end position="24"/>
    </location>
</feature>
<keyword evidence="4" id="KW-0677">Repeat</keyword>
<comment type="subcellular location">
    <subcellularLocation>
        <location evidence="1">Cytoplasm</location>
    </subcellularLocation>
</comment>
<dbReference type="InterPro" id="IPR015915">
    <property type="entry name" value="Kelch-typ_b-propeller"/>
</dbReference>
<feature type="compositionally biased region" description="Polar residues" evidence="7">
    <location>
        <begin position="138"/>
        <end position="160"/>
    </location>
</feature>
<feature type="coiled-coil region" evidence="6">
    <location>
        <begin position="1134"/>
        <end position="1168"/>
    </location>
</feature>
<organism evidence="8 9">
    <name type="scientific">Microbotryum intermedium</name>
    <dbReference type="NCBI Taxonomy" id="269621"/>
    <lineage>
        <taxon>Eukaryota</taxon>
        <taxon>Fungi</taxon>
        <taxon>Dikarya</taxon>
        <taxon>Basidiomycota</taxon>
        <taxon>Pucciniomycotina</taxon>
        <taxon>Microbotryomycetes</taxon>
        <taxon>Microbotryales</taxon>
        <taxon>Microbotryaceae</taxon>
        <taxon>Microbotryum</taxon>
    </lineage>
</organism>
<feature type="compositionally biased region" description="Low complexity" evidence="7">
    <location>
        <begin position="678"/>
        <end position="692"/>
    </location>
</feature>
<protein>
    <submittedName>
        <fullName evidence="8">BQ2448_3394 protein</fullName>
    </submittedName>
</protein>
<feature type="compositionally biased region" description="Polar residues" evidence="7">
    <location>
        <begin position="594"/>
        <end position="621"/>
    </location>
</feature>
<evidence type="ECO:0000256" key="4">
    <source>
        <dbReference type="ARBA" id="ARBA00022737"/>
    </source>
</evidence>
<feature type="region of interest" description="Disordered" evidence="7">
    <location>
        <begin position="786"/>
        <end position="809"/>
    </location>
</feature>
<feature type="compositionally biased region" description="Basic and acidic residues" evidence="7">
    <location>
        <begin position="791"/>
        <end position="800"/>
    </location>
</feature>
<feature type="coiled-coil region" evidence="6">
    <location>
        <begin position="873"/>
        <end position="977"/>
    </location>
</feature>
<dbReference type="SUPFAM" id="SSF117281">
    <property type="entry name" value="Kelch motif"/>
    <property type="match status" value="2"/>
</dbReference>
<feature type="compositionally biased region" description="Low complexity" evidence="7">
    <location>
        <begin position="48"/>
        <end position="66"/>
    </location>
</feature>
<keyword evidence="3" id="KW-0963">Cytoplasm</keyword>
<feature type="region of interest" description="Disordered" evidence="7">
    <location>
        <begin position="1086"/>
        <end position="1107"/>
    </location>
</feature>
<feature type="compositionally biased region" description="Low complexity" evidence="7">
    <location>
        <begin position="25"/>
        <end position="40"/>
    </location>
</feature>
<feature type="region of interest" description="Disordered" evidence="7">
    <location>
        <begin position="107"/>
        <end position="160"/>
    </location>
</feature>
<keyword evidence="2" id="KW-0880">Kelch repeat</keyword>
<gene>
    <name evidence="8" type="ORF">BQ2448_3394</name>
</gene>
<accession>A0A238F9T5</accession>
<dbReference type="FunFam" id="2.120.10.80:FF:000049">
    <property type="entry name" value="Cell polarity protein (Tea1)"/>
    <property type="match status" value="1"/>
</dbReference>
<dbReference type="Proteomes" id="UP000198372">
    <property type="component" value="Unassembled WGS sequence"/>
</dbReference>
<feature type="compositionally biased region" description="Low complexity" evidence="7">
    <location>
        <begin position="553"/>
        <end position="568"/>
    </location>
</feature>
<keyword evidence="9" id="KW-1185">Reference proteome</keyword>
<name>A0A238F9T5_9BASI</name>
<evidence type="ECO:0000256" key="1">
    <source>
        <dbReference type="ARBA" id="ARBA00004496"/>
    </source>
</evidence>
<evidence type="ECO:0000256" key="3">
    <source>
        <dbReference type="ARBA" id="ARBA00022490"/>
    </source>
</evidence>
<dbReference type="Pfam" id="PF24681">
    <property type="entry name" value="Kelch_KLHDC2_KLHL20_DRC7"/>
    <property type="match status" value="1"/>
</dbReference>
<dbReference type="Gene3D" id="2.120.10.80">
    <property type="entry name" value="Kelch-type beta propeller"/>
    <property type="match status" value="2"/>
</dbReference>
<feature type="compositionally biased region" description="Low complexity" evidence="7">
    <location>
        <begin position="127"/>
        <end position="137"/>
    </location>
</feature>
<dbReference type="SMART" id="SM00612">
    <property type="entry name" value="Kelch"/>
    <property type="match status" value="2"/>
</dbReference>
<dbReference type="STRING" id="269621.A0A238F9T5"/>
<feature type="compositionally biased region" description="Basic and acidic residues" evidence="7">
    <location>
        <begin position="1283"/>
        <end position="1298"/>
    </location>
</feature>
<dbReference type="PANTHER" id="PTHR23244">
    <property type="entry name" value="KELCH REPEAT DOMAIN"/>
    <property type="match status" value="1"/>
</dbReference>
<reference evidence="9" key="1">
    <citation type="submission" date="2016-09" db="EMBL/GenBank/DDBJ databases">
        <authorList>
            <person name="Jeantristanb JTB J.-T."/>
            <person name="Ricardo R."/>
        </authorList>
    </citation>
    <scope>NUCLEOTIDE SEQUENCE [LARGE SCALE GENOMIC DNA]</scope>
</reference>
<evidence type="ECO:0000256" key="2">
    <source>
        <dbReference type="ARBA" id="ARBA00022441"/>
    </source>
</evidence>
<evidence type="ECO:0000256" key="6">
    <source>
        <dbReference type="SAM" id="Coils"/>
    </source>
</evidence>
<feature type="region of interest" description="Disordered" evidence="7">
    <location>
        <begin position="706"/>
        <end position="725"/>
    </location>
</feature>
<evidence type="ECO:0000313" key="9">
    <source>
        <dbReference type="Proteomes" id="UP000198372"/>
    </source>
</evidence>
<evidence type="ECO:0000256" key="7">
    <source>
        <dbReference type="SAM" id="MobiDB-lite"/>
    </source>
</evidence>
<feature type="region of interest" description="Disordered" evidence="7">
    <location>
        <begin position="1276"/>
        <end position="1298"/>
    </location>
</feature>
<dbReference type="GO" id="GO:0061245">
    <property type="term" value="P:establishment or maintenance of bipolar cell polarity"/>
    <property type="evidence" value="ECO:0007669"/>
    <property type="project" value="TreeGrafter"/>
</dbReference>
<proteinExistence type="predicted"/>
<keyword evidence="5 6" id="KW-0175">Coiled coil</keyword>
<dbReference type="EMBL" id="FMSP01000006">
    <property type="protein sequence ID" value="SCV70632.1"/>
    <property type="molecule type" value="Genomic_DNA"/>
</dbReference>
<feature type="region of interest" description="Disordered" evidence="7">
    <location>
        <begin position="538"/>
        <end position="695"/>
    </location>
</feature>
<evidence type="ECO:0000313" key="8">
    <source>
        <dbReference type="EMBL" id="SCV70632.1"/>
    </source>
</evidence>
<dbReference type="PANTHER" id="PTHR23244:SF456">
    <property type="entry name" value="MULTIPLE EPIDERMAL GROWTH FACTOR-LIKE DOMAINS PROTEIN 8"/>
    <property type="match status" value="1"/>
</dbReference>
<feature type="region of interest" description="Disordered" evidence="7">
    <location>
        <begin position="1"/>
        <end position="70"/>
    </location>
</feature>
<dbReference type="OrthoDB" id="45365at2759"/>